<feature type="region of interest" description="Disordered" evidence="1">
    <location>
        <begin position="94"/>
        <end position="137"/>
    </location>
</feature>
<feature type="compositionally biased region" description="Basic residues" evidence="1">
    <location>
        <begin position="17"/>
        <end position="27"/>
    </location>
</feature>
<name>A0A368QTU8_SETIT</name>
<protein>
    <submittedName>
        <fullName evidence="2">Uncharacterized protein</fullName>
    </submittedName>
</protein>
<evidence type="ECO:0000313" key="2">
    <source>
        <dbReference type="EMBL" id="RCV21391.1"/>
    </source>
</evidence>
<accession>A0A368QTU8</accession>
<organism evidence="2">
    <name type="scientific">Setaria italica</name>
    <name type="common">Foxtail millet</name>
    <name type="synonym">Panicum italicum</name>
    <dbReference type="NCBI Taxonomy" id="4555"/>
    <lineage>
        <taxon>Eukaryota</taxon>
        <taxon>Viridiplantae</taxon>
        <taxon>Streptophyta</taxon>
        <taxon>Embryophyta</taxon>
        <taxon>Tracheophyta</taxon>
        <taxon>Spermatophyta</taxon>
        <taxon>Magnoliopsida</taxon>
        <taxon>Liliopsida</taxon>
        <taxon>Poales</taxon>
        <taxon>Poaceae</taxon>
        <taxon>PACMAD clade</taxon>
        <taxon>Panicoideae</taxon>
        <taxon>Panicodae</taxon>
        <taxon>Paniceae</taxon>
        <taxon>Cenchrinae</taxon>
        <taxon>Setaria</taxon>
    </lineage>
</organism>
<gene>
    <name evidence="2" type="ORF">SETIT_4G136000v2</name>
</gene>
<reference evidence="2" key="2">
    <citation type="submission" date="2015-07" db="EMBL/GenBank/DDBJ databases">
        <authorList>
            <person name="Noorani M."/>
        </authorList>
    </citation>
    <scope>NUCLEOTIDE SEQUENCE</scope>
    <source>
        <strain evidence="2">Yugu1</strain>
    </source>
</reference>
<dbReference type="AlphaFoldDB" id="A0A368QTU8"/>
<reference evidence="2" key="1">
    <citation type="journal article" date="2012" name="Nat. Biotechnol.">
        <title>Reference genome sequence of the model plant Setaria.</title>
        <authorList>
            <person name="Bennetzen J.L."/>
            <person name="Schmutz J."/>
            <person name="Wang H."/>
            <person name="Percifield R."/>
            <person name="Hawkins J."/>
            <person name="Pontaroli A.C."/>
            <person name="Estep M."/>
            <person name="Feng L."/>
            <person name="Vaughn J.N."/>
            <person name="Grimwood J."/>
            <person name="Jenkins J."/>
            <person name="Barry K."/>
            <person name="Lindquist E."/>
            <person name="Hellsten U."/>
            <person name="Deshpande S."/>
            <person name="Wang X."/>
            <person name="Wu X."/>
            <person name="Mitros T."/>
            <person name="Triplett J."/>
            <person name="Yang X."/>
            <person name="Ye C.Y."/>
            <person name="Mauro-Herrera M."/>
            <person name="Wang L."/>
            <person name="Li P."/>
            <person name="Sharma M."/>
            <person name="Sharma R."/>
            <person name="Ronald P.C."/>
            <person name="Panaud O."/>
            <person name="Kellogg E.A."/>
            <person name="Brutnell T.P."/>
            <person name="Doust A.N."/>
            <person name="Tuskan G.A."/>
            <person name="Rokhsar D."/>
            <person name="Devos K.M."/>
        </authorList>
    </citation>
    <scope>NUCLEOTIDE SEQUENCE [LARGE SCALE GENOMIC DNA]</scope>
    <source>
        <strain evidence="2">Yugu1</strain>
    </source>
</reference>
<proteinExistence type="predicted"/>
<dbReference type="EMBL" id="CM003531">
    <property type="protein sequence ID" value="RCV21391.1"/>
    <property type="molecule type" value="Genomic_DNA"/>
</dbReference>
<sequence>MPPMLHHHAGPPPPGPRRIRAPPRRIHGGGARGLQRSLLSCCSLRSRALLRPPLRRPSPSTSSPYILLPLHLLIARHRRLLFPGTHPPALARLVPPSIPPAARGPRSSLPSPHLRPPIQSDPPSIRRQRVTYGTGDPWPHPSAILNAASAAVHSCEEGTRRGGHPRLCRPLHHLPW</sequence>
<evidence type="ECO:0000256" key="1">
    <source>
        <dbReference type="SAM" id="MobiDB-lite"/>
    </source>
</evidence>
<feature type="region of interest" description="Disordered" evidence="1">
    <location>
        <begin position="1"/>
        <end position="33"/>
    </location>
</feature>